<sequence length="125" mass="13622">MTYSAEQTSVEARLLDLIDRGYKFLHPCDADGNVVTVVGIRAHGCVIDVIRLDAEDDAVATRLPGDEQDVLAPRKLLWRCRGSAHDVLDELLALADDYGADRAKPIPGCWVPGEHGRAKWLAASS</sequence>
<dbReference type="AlphaFoldDB" id="A0A1I3RWP8"/>
<reference evidence="1 2" key="1">
    <citation type="submission" date="2016-10" db="EMBL/GenBank/DDBJ databases">
        <authorList>
            <person name="de Groot N.N."/>
        </authorList>
    </citation>
    <scope>NUCLEOTIDE SEQUENCE [LARGE SCALE GENOMIC DNA]</scope>
    <source>
        <strain evidence="1 2">DSM 44468</strain>
    </source>
</reference>
<dbReference type="RefSeq" id="WP_091506300.1">
    <property type="nucleotide sequence ID" value="NZ_CBDQZW010000037.1"/>
</dbReference>
<protein>
    <submittedName>
        <fullName evidence="1">Uncharacterized protein</fullName>
    </submittedName>
</protein>
<organism evidence="1 2">
    <name type="scientific">Amycolatopsis sacchari</name>
    <dbReference type="NCBI Taxonomy" id="115433"/>
    <lineage>
        <taxon>Bacteria</taxon>
        <taxon>Bacillati</taxon>
        <taxon>Actinomycetota</taxon>
        <taxon>Actinomycetes</taxon>
        <taxon>Pseudonocardiales</taxon>
        <taxon>Pseudonocardiaceae</taxon>
        <taxon>Amycolatopsis</taxon>
    </lineage>
</organism>
<name>A0A1I3RWP8_9PSEU</name>
<dbReference type="OrthoDB" id="3690349at2"/>
<gene>
    <name evidence="1" type="ORF">SAMN05421835_10614</name>
</gene>
<evidence type="ECO:0000313" key="2">
    <source>
        <dbReference type="Proteomes" id="UP000199025"/>
    </source>
</evidence>
<proteinExistence type="predicted"/>
<dbReference type="EMBL" id="FORP01000006">
    <property type="protein sequence ID" value="SFJ50312.1"/>
    <property type="molecule type" value="Genomic_DNA"/>
</dbReference>
<accession>A0A1I3RWP8</accession>
<keyword evidence="2" id="KW-1185">Reference proteome</keyword>
<evidence type="ECO:0000313" key="1">
    <source>
        <dbReference type="EMBL" id="SFJ50312.1"/>
    </source>
</evidence>
<dbReference type="Proteomes" id="UP000199025">
    <property type="component" value="Unassembled WGS sequence"/>
</dbReference>
<dbReference type="STRING" id="115433.SAMN05421835_10614"/>